<feature type="compositionally biased region" description="Basic and acidic residues" evidence="6">
    <location>
        <begin position="7"/>
        <end position="21"/>
    </location>
</feature>
<gene>
    <name evidence="9" type="ORF">HJC23_011725</name>
</gene>
<accession>A0ABD3NIV7</accession>
<feature type="region of interest" description="Disordered" evidence="6">
    <location>
        <begin position="1"/>
        <end position="150"/>
    </location>
</feature>
<organism evidence="9 10">
    <name type="scientific">Cyclotella cryptica</name>
    <dbReference type="NCBI Taxonomy" id="29204"/>
    <lineage>
        <taxon>Eukaryota</taxon>
        <taxon>Sar</taxon>
        <taxon>Stramenopiles</taxon>
        <taxon>Ochrophyta</taxon>
        <taxon>Bacillariophyta</taxon>
        <taxon>Coscinodiscophyceae</taxon>
        <taxon>Thalassiosirophycidae</taxon>
        <taxon>Stephanodiscales</taxon>
        <taxon>Stephanodiscaceae</taxon>
        <taxon>Cyclotella</taxon>
    </lineage>
</organism>
<dbReference type="Gene3D" id="2.170.270.10">
    <property type="entry name" value="SET domain"/>
    <property type="match status" value="1"/>
</dbReference>
<feature type="compositionally biased region" description="Basic residues" evidence="6">
    <location>
        <begin position="41"/>
        <end position="56"/>
    </location>
</feature>
<feature type="compositionally biased region" description="Basic and acidic residues" evidence="6">
    <location>
        <begin position="57"/>
        <end position="84"/>
    </location>
</feature>
<sequence length="865" mass="97168">MLGLGANDRDYMVEERKHDDQMSPGKRSLSSRCDENEKEMKMHKKGKSAHKNKGNRTSKDNGQDKEASKDGKIPKIDAPHEKGNKRITNYAQCPSTGKRNQVDEATGDDSASPHTKRSKSHAYSASPLSRVENSQTNEMGSKVSISNQTTSNHATDSIFGAVESLTGRMVFPRLPSNSCNVHPIFQSPFCFSAIESSGAVYNGALTGEQHNNAFNAPTKMSSSRPFNLASKDQHKNFAVTIKLHTPGSRTENNSTSYHPLLIEGTHPPRPSSSSVITLKSFFCADDERNLAHIPYFGEDTCNGDIDWDLFDVGERMKLYEYGPPYREKETIETIDEVLNLLAEREPTLFYNDFPSDLTMASDERENDANRKLSTVTQAMKLVHSFLAELSGVKVERVQERHIICFGHKTSDKKSKVKMHHTKDDSHGSPSRMHKKNSAKEDPASYEEAIDSYRDLFCRRCFTYDCQIHGNLPKSNLQLLGELAMQKDREGHWNEIDGDIDINKIHNKKSNEQKKTDMDLSGSLSSMKQAICERAFVIFRGDVEKIARVLDVTTESVGSVVSARRLELKPPKFVSLVDTSKKKKGKSESYHSMKNYNPKWLSNIQSCEIHPAFIPCDHDEPCAEETCSCVQNKFFCNKACGWGSKSRNFFRGCACKAGQCRSSSCPCWADLCRTCGACTDPPQQPAERQRCRNDSVSMRRHAHLLVAASSIKTAGWGLFTKHALKKGDFIHEYIGEVISQEEAERRGIIYDKEGSSYLFNLSSDFTVDATRKGNKTRYANHSSSAPNCEAKMIRVNGDMRIGLFAKVDIDAQTELFFDYRYDEHLDNDLIIKPAHKFHWMKSPSRKTSAKSATTAISIKAAKKYAY</sequence>
<dbReference type="Proteomes" id="UP001516023">
    <property type="component" value="Unassembled WGS sequence"/>
</dbReference>
<dbReference type="EMBL" id="JABMIG020000530">
    <property type="protein sequence ID" value="KAL3775812.1"/>
    <property type="molecule type" value="Genomic_DNA"/>
</dbReference>
<feature type="domain" description="SET" evidence="7">
    <location>
        <begin position="701"/>
        <end position="819"/>
    </location>
</feature>
<dbReference type="CDD" id="cd10519">
    <property type="entry name" value="SET_EZH"/>
    <property type="match status" value="1"/>
</dbReference>
<dbReference type="InterPro" id="IPR046341">
    <property type="entry name" value="SET_dom_sf"/>
</dbReference>
<keyword evidence="2" id="KW-0808">Transferase</keyword>
<evidence type="ECO:0000256" key="6">
    <source>
        <dbReference type="SAM" id="MobiDB-lite"/>
    </source>
</evidence>
<evidence type="ECO:0000256" key="4">
    <source>
        <dbReference type="ARBA" id="ARBA00023015"/>
    </source>
</evidence>
<dbReference type="Pfam" id="PF00856">
    <property type="entry name" value="SET"/>
    <property type="match status" value="1"/>
</dbReference>
<evidence type="ECO:0000256" key="2">
    <source>
        <dbReference type="ARBA" id="ARBA00022679"/>
    </source>
</evidence>
<dbReference type="InterPro" id="IPR045318">
    <property type="entry name" value="EZH1/2-like"/>
</dbReference>
<dbReference type="AlphaFoldDB" id="A0ABD3NIV7"/>
<evidence type="ECO:0000256" key="5">
    <source>
        <dbReference type="ARBA" id="ARBA00023163"/>
    </source>
</evidence>
<keyword evidence="5" id="KW-0804">Transcription</keyword>
<dbReference type="PROSITE" id="PS51633">
    <property type="entry name" value="CXC"/>
    <property type="match status" value="1"/>
</dbReference>
<proteinExistence type="predicted"/>
<dbReference type="InterPro" id="IPR026489">
    <property type="entry name" value="CXC_dom"/>
</dbReference>
<keyword evidence="4" id="KW-0805">Transcription regulation</keyword>
<dbReference type="PANTHER" id="PTHR45747">
    <property type="entry name" value="HISTONE-LYSINE N-METHYLTRANSFERASE E(Z)"/>
    <property type="match status" value="1"/>
</dbReference>
<evidence type="ECO:0000256" key="1">
    <source>
        <dbReference type="ARBA" id="ARBA00022603"/>
    </source>
</evidence>
<feature type="compositionally biased region" description="Polar residues" evidence="6">
    <location>
        <begin position="86"/>
        <end position="99"/>
    </location>
</feature>
<protein>
    <recommendedName>
        <fullName evidence="11">[Histone H3]-lysine(27) N-trimethyltransferase</fullName>
    </recommendedName>
</protein>
<evidence type="ECO:0000313" key="9">
    <source>
        <dbReference type="EMBL" id="KAL3775812.1"/>
    </source>
</evidence>
<evidence type="ECO:0000256" key="3">
    <source>
        <dbReference type="ARBA" id="ARBA00022691"/>
    </source>
</evidence>
<evidence type="ECO:0008006" key="11">
    <source>
        <dbReference type="Google" id="ProtNLM"/>
    </source>
</evidence>
<keyword evidence="3" id="KW-0949">S-adenosyl-L-methionine</keyword>
<dbReference type="InterPro" id="IPR048358">
    <property type="entry name" value="EZH1/2_MCSS"/>
</dbReference>
<dbReference type="Pfam" id="PF21358">
    <property type="entry name" value="Ezh2_MCSS"/>
    <property type="match status" value="1"/>
</dbReference>
<dbReference type="SUPFAM" id="SSF82199">
    <property type="entry name" value="SET domain"/>
    <property type="match status" value="1"/>
</dbReference>
<dbReference type="PANTHER" id="PTHR45747:SF4">
    <property type="entry name" value="HISTONE-LYSINE N-METHYLTRANSFERASE E(Z)"/>
    <property type="match status" value="1"/>
</dbReference>
<dbReference type="InterPro" id="IPR001214">
    <property type="entry name" value="SET_dom"/>
</dbReference>
<comment type="caution">
    <text evidence="9">The sequence shown here is derived from an EMBL/GenBank/DDBJ whole genome shotgun (WGS) entry which is preliminary data.</text>
</comment>
<feature type="domain" description="CXC" evidence="8">
    <location>
        <begin position="592"/>
        <end position="691"/>
    </location>
</feature>
<dbReference type="GO" id="GO:0032259">
    <property type="term" value="P:methylation"/>
    <property type="evidence" value="ECO:0007669"/>
    <property type="project" value="UniProtKB-KW"/>
</dbReference>
<dbReference type="GO" id="GO:0008168">
    <property type="term" value="F:methyltransferase activity"/>
    <property type="evidence" value="ECO:0007669"/>
    <property type="project" value="UniProtKB-KW"/>
</dbReference>
<reference evidence="9 10" key="1">
    <citation type="journal article" date="2020" name="G3 (Bethesda)">
        <title>Improved Reference Genome for Cyclotella cryptica CCMP332, a Model for Cell Wall Morphogenesis, Salinity Adaptation, and Lipid Production in Diatoms (Bacillariophyta).</title>
        <authorList>
            <person name="Roberts W.R."/>
            <person name="Downey K.M."/>
            <person name="Ruck E.C."/>
            <person name="Traller J.C."/>
            <person name="Alverson A.J."/>
        </authorList>
    </citation>
    <scope>NUCLEOTIDE SEQUENCE [LARGE SCALE GENOMIC DNA]</scope>
    <source>
        <strain evidence="9 10">CCMP332</strain>
    </source>
</reference>
<dbReference type="PROSITE" id="PS50280">
    <property type="entry name" value="SET"/>
    <property type="match status" value="1"/>
</dbReference>
<keyword evidence="1" id="KW-0489">Methyltransferase</keyword>
<feature type="compositionally biased region" description="Polar residues" evidence="6">
    <location>
        <begin position="121"/>
        <end position="150"/>
    </location>
</feature>
<evidence type="ECO:0000259" key="8">
    <source>
        <dbReference type="PROSITE" id="PS51633"/>
    </source>
</evidence>
<keyword evidence="10" id="KW-1185">Reference proteome</keyword>
<evidence type="ECO:0000313" key="10">
    <source>
        <dbReference type="Proteomes" id="UP001516023"/>
    </source>
</evidence>
<dbReference type="SMART" id="SM00317">
    <property type="entry name" value="SET"/>
    <property type="match status" value="1"/>
</dbReference>
<name>A0ABD3NIV7_9STRA</name>
<evidence type="ECO:0000259" key="7">
    <source>
        <dbReference type="PROSITE" id="PS50280"/>
    </source>
</evidence>
<feature type="region of interest" description="Disordered" evidence="6">
    <location>
        <begin position="413"/>
        <end position="445"/>
    </location>
</feature>